<dbReference type="PANTHER" id="PTHR31651">
    <property type="match status" value="1"/>
</dbReference>
<dbReference type="GO" id="GO:0009734">
    <property type="term" value="P:auxin-activated signaling pathway"/>
    <property type="evidence" value="ECO:0007669"/>
    <property type="project" value="UniProtKB-KW"/>
</dbReference>
<protein>
    <submittedName>
        <fullName evidence="11">Uncharacterized protein</fullName>
    </submittedName>
</protein>
<dbReference type="EMBL" id="PQIB02000001">
    <property type="protein sequence ID" value="RLN38944.1"/>
    <property type="molecule type" value="Genomic_DNA"/>
</dbReference>
<comment type="function">
    <text evidence="7">Involved in cellular auxin homeostasis by regulating auxin metabolism. Regulates intracellular auxin accumulation at the endoplasmic reticulum and thus auxin availability for nuclear auxin signaling.</text>
</comment>
<evidence type="ECO:0000256" key="6">
    <source>
        <dbReference type="ARBA" id="ARBA00023294"/>
    </source>
</evidence>
<accession>A0A3L6TJI4</accession>
<evidence type="ECO:0000256" key="2">
    <source>
        <dbReference type="ARBA" id="ARBA00022448"/>
    </source>
</evidence>
<keyword evidence="5 10" id="KW-0472">Membrane</keyword>
<gene>
    <name evidence="11" type="ORF">C2845_PM01G01780</name>
</gene>
<keyword evidence="12" id="KW-1185">Reference proteome</keyword>
<evidence type="ECO:0000256" key="7">
    <source>
        <dbReference type="ARBA" id="ARBA00025100"/>
    </source>
</evidence>
<dbReference type="InterPro" id="IPR045033">
    <property type="entry name" value="PILS1/3/4/5/7"/>
</dbReference>
<comment type="similarity">
    <text evidence="8">Belongs to the auxin efflux carrier (TC 2.A.69.2) family.</text>
</comment>
<dbReference type="GO" id="GO:0005789">
    <property type="term" value="C:endoplasmic reticulum membrane"/>
    <property type="evidence" value="ECO:0007669"/>
    <property type="project" value="UniProtKB-SubCell"/>
</dbReference>
<evidence type="ECO:0000313" key="12">
    <source>
        <dbReference type="Proteomes" id="UP000275267"/>
    </source>
</evidence>
<dbReference type="PANTHER" id="PTHR31651:SF34">
    <property type="entry name" value="AUXIN EFFLUX CARRIER COMPONENT"/>
    <property type="match status" value="1"/>
</dbReference>
<feature type="transmembrane region" description="Helical" evidence="10">
    <location>
        <begin position="196"/>
        <end position="221"/>
    </location>
</feature>
<name>A0A3L6TJI4_PANMI</name>
<comment type="caution">
    <text evidence="11">The sequence shown here is derived from an EMBL/GenBank/DDBJ whole genome shotgun (WGS) entry which is preliminary data.</text>
</comment>
<keyword evidence="2" id="KW-0813">Transport</keyword>
<feature type="transmembrane region" description="Helical" evidence="10">
    <location>
        <begin position="472"/>
        <end position="496"/>
    </location>
</feature>
<evidence type="ECO:0000256" key="8">
    <source>
        <dbReference type="ARBA" id="ARBA00025752"/>
    </source>
</evidence>
<evidence type="ECO:0000313" key="11">
    <source>
        <dbReference type="EMBL" id="RLN38944.1"/>
    </source>
</evidence>
<evidence type="ECO:0000256" key="9">
    <source>
        <dbReference type="SAM" id="MobiDB-lite"/>
    </source>
</evidence>
<keyword evidence="4 10" id="KW-1133">Transmembrane helix</keyword>
<keyword evidence="3 10" id="KW-0812">Transmembrane</keyword>
<organism evidence="11 12">
    <name type="scientific">Panicum miliaceum</name>
    <name type="common">Proso millet</name>
    <name type="synonym">Broomcorn millet</name>
    <dbReference type="NCBI Taxonomy" id="4540"/>
    <lineage>
        <taxon>Eukaryota</taxon>
        <taxon>Viridiplantae</taxon>
        <taxon>Streptophyta</taxon>
        <taxon>Embryophyta</taxon>
        <taxon>Tracheophyta</taxon>
        <taxon>Spermatophyta</taxon>
        <taxon>Magnoliopsida</taxon>
        <taxon>Liliopsida</taxon>
        <taxon>Poales</taxon>
        <taxon>Poaceae</taxon>
        <taxon>PACMAD clade</taxon>
        <taxon>Panicoideae</taxon>
        <taxon>Panicodae</taxon>
        <taxon>Paniceae</taxon>
        <taxon>Panicinae</taxon>
        <taxon>Panicum</taxon>
        <taxon>Panicum sect. Panicum</taxon>
    </lineage>
</organism>
<evidence type="ECO:0000256" key="10">
    <source>
        <dbReference type="SAM" id="Phobius"/>
    </source>
</evidence>
<feature type="transmembrane region" description="Helical" evidence="10">
    <location>
        <begin position="569"/>
        <end position="591"/>
    </location>
</feature>
<evidence type="ECO:0000256" key="1">
    <source>
        <dbReference type="ARBA" id="ARBA00004477"/>
    </source>
</evidence>
<evidence type="ECO:0000256" key="5">
    <source>
        <dbReference type="ARBA" id="ARBA00023136"/>
    </source>
</evidence>
<sequence length="606" mass="66096">MGIGRDMIGYDERRPKPCKQTSACRERCCSRTFALGLGSLRWRAGGRGGADDVSLVGGGERQPLPQPTFSSACSRRRSRRGVAEALRPFVVARARPRRGEARDPIALKLEQYGTSRHFPPLLDCDPALFGNDDDSAFRANVLSLLATLPSATSTPPRSSPPRAPLRSRRRAHGLRFARGHCFGLSGKKSEASKMRFWSLLTVAWLPVLQVLLVGLLGALLASNRLNVLTSDARRNINKIVYMSSFHRSSSLAWRALSRSRTSSPGNWGTIPLMIVPAICNEEGSPFGDTNTCNSLGLSYVSLSMALGNFYIWTHSYSVMKRSSKLYKSKCKNHHARTDTSKEHLGQDATDDYVAFVPPASENFSEDVGNSIISPLPSDDARASFLSRYLRAAKDLLVEALKELWSPPSIAALVGFTVGAIDKMKSLVTEEGYPLRVIQDSTKLLGDATIPCTVLILGGNLTKGIGKTVIEPIVVISIIVIRYIVLPACGIGIVTAATKLGFLPRSPLYRYVLLLQSTVPPAMSIGNANSAPVVSIRDALYLRADVPPLSAGTIAQLFDVGEEECSIIFLWRHLVAALALTLWSTVFMSLVLRATSTESSLMEIRWH</sequence>
<evidence type="ECO:0000256" key="4">
    <source>
        <dbReference type="ARBA" id="ARBA00022989"/>
    </source>
</evidence>
<keyword evidence="6" id="KW-0927">Auxin signaling pathway</keyword>
<dbReference type="Pfam" id="PF03547">
    <property type="entry name" value="Mem_trans"/>
    <property type="match status" value="1"/>
</dbReference>
<dbReference type="AlphaFoldDB" id="A0A3L6TJI4"/>
<evidence type="ECO:0000256" key="3">
    <source>
        <dbReference type="ARBA" id="ARBA00022692"/>
    </source>
</evidence>
<proteinExistence type="inferred from homology"/>
<feature type="transmembrane region" description="Helical" evidence="10">
    <location>
        <begin position="297"/>
        <end position="319"/>
    </location>
</feature>
<dbReference type="OrthoDB" id="191139at2759"/>
<comment type="subcellular location">
    <subcellularLocation>
        <location evidence="1">Endoplasmic reticulum membrane</location>
        <topology evidence="1">Multi-pass membrane protein</topology>
    </subcellularLocation>
</comment>
<dbReference type="STRING" id="4540.A0A3L6TJI4"/>
<feature type="region of interest" description="Disordered" evidence="9">
    <location>
        <begin position="56"/>
        <end position="75"/>
    </location>
</feature>
<dbReference type="InterPro" id="IPR004776">
    <property type="entry name" value="Mem_transp_PIN-like"/>
</dbReference>
<reference evidence="12" key="1">
    <citation type="journal article" date="2019" name="Nat. Commun.">
        <title>The genome of broomcorn millet.</title>
        <authorList>
            <person name="Zou C."/>
            <person name="Miki D."/>
            <person name="Li D."/>
            <person name="Tang Q."/>
            <person name="Xiao L."/>
            <person name="Rajput S."/>
            <person name="Deng P."/>
            <person name="Jia W."/>
            <person name="Huang R."/>
            <person name="Zhang M."/>
            <person name="Sun Y."/>
            <person name="Hu J."/>
            <person name="Fu X."/>
            <person name="Schnable P.S."/>
            <person name="Li F."/>
            <person name="Zhang H."/>
            <person name="Feng B."/>
            <person name="Zhu X."/>
            <person name="Liu R."/>
            <person name="Schnable J.C."/>
            <person name="Zhu J.-K."/>
            <person name="Zhang H."/>
        </authorList>
    </citation>
    <scope>NUCLEOTIDE SEQUENCE [LARGE SCALE GENOMIC DNA]</scope>
</reference>
<dbReference type="Proteomes" id="UP000275267">
    <property type="component" value="Unassembled WGS sequence"/>
</dbReference>
<dbReference type="GO" id="GO:0080162">
    <property type="term" value="P:endoplasmic reticulum to cytosol auxin transport"/>
    <property type="evidence" value="ECO:0007669"/>
    <property type="project" value="InterPro"/>
</dbReference>